<proteinExistence type="predicted"/>
<sequence>MDRDRLGPIHQEILRLLTQRQASYARPVSSAELGMELRVAPSYIRAQARLLRRFKLVSVRRGRGGGYYLNRANQARYESLVGSGR</sequence>
<dbReference type="Proteomes" id="UP001333102">
    <property type="component" value="Chromosome"/>
</dbReference>
<accession>A0ABZ1BMQ6</accession>
<evidence type="ECO:0000313" key="1">
    <source>
        <dbReference type="EMBL" id="WRP13984.1"/>
    </source>
</evidence>
<protein>
    <submittedName>
        <fullName evidence="1">Rrf2 family transcriptional regulator</fullName>
    </submittedName>
</protein>
<dbReference type="InterPro" id="IPR036388">
    <property type="entry name" value="WH-like_DNA-bd_sf"/>
</dbReference>
<dbReference type="InterPro" id="IPR000944">
    <property type="entry name" value="Tscrpt_reg_Rrf2"/>
</dbReference>
<gene>
    <name evidence="1" type="ORF">VLY81_11190</name>
</gene>
<evidence type="ECO:0000313" key="2">
    <source>
        <dbReference type="Proteomes" id="UP001333102"/>
    </source>
</evidence>
<reference evidence="2" key="1">
    <citation type="submission" date="2023-12" db="EMBL/GenBank/DDBJ databases">
        <title>Novel isolates from deep terrestrial aquifers shed light on the physiology and ecology of the class Limnochordia.</title>
        <authorList>
            <person name="Karnachuk O.V."/>
            <person name="Lukina A.P."/>
            <person name="Avakyan M.R."/>
            <person name="Kadnikov V."/>
            <person name="Begmatov S."/>
            <person name="Beletsky A.V."/>
            <person name="Mardanov A.V."/>
            <person name="Ravin N.V."/>
        </authorList>
    </citation>
    <scope>NUCLEOTIDE SEQUENCE [LARGE SCALE GENOMIC DNA]</scope>
    <source>
        <strain evidence="2">LN</strain>
    </source>
</reference>
<dbReference type="InterPro" id="IPR036390">
    <property type="entry name" value="WH_DNA-bd_sf"/>
</dbReference>
<organism evidence="1 2">
    <name type="scientific">Geochorda subterranea</name>
    <dbReference type="NCBI Taxonomy" id="3109564"/>
    <lineage>
        <taxon>Bacteria</taxon>
        <taxon>Bacillati</taxon>
        <taxon>Bacillota</taxon>
        <taxon>Limnochordia</taxon>
        <taxon>Limnochordales</taxon>
        <taxon>Geochordaceae</taxon>
        <taxon>Geochorda</taxon>
    </lineage>
</organism>
<dbReference type="EMBL" id="CP141614">
    <property type="protein sequence ID" value="WRP13984.1"/>
    <property type="molecule type" value="Genomic_DNA"/>
</dbReference>
<dbReference type="Pfam" id="PF02082">
    <property type="entry name" value="Rrf2"/>
    <property type="match status" value="1"/>
</dbReference>
<dbReference type="Gene3D" id="1.10.10.10">
    <property type="entry name" value="Winged helix-like DNA-binding domain superfamily/Winged helix DNA-binding domain"/>
    <property type="match status" value="1"/>
</dbReference>
<keyword evidence="2" id="KW-1185">Reference proteome</keyword>
<dbReference type="RefSeq" id="WP_324668257.1">
    <property type="nucleotide sequence ID" value="NZ_CP141614.1"/>
</dbReference>
<dbReference type="SUPFAM" id="SSF46785">
    <property type="entry name" value="Winged helix' DNA-binding domain"/>
    <property type="match status" value="1"/>
</dbReference>
<name>A0ABZ1BMQ6_9FIRM</name>